<evidence type="ECO:0000259" key="7">
    <source>
        <dbReference type="Pfam" id="PF04100"/>
    </source>
</evidence>
<dbReference type="Proteomes" id="UP000094565">
    <property type="component" value="Chromosome 1"/>
</dbReference>
<sequence length="873" mass="100800">METEDYDPKVDLWKLLDTPNSLRQLDDLLNYTSGYKRVLDNSISLDITEYKGFQEMMGDETKVENLETDIVDLISSFTKTWELADNTEKAIQSMTGNIRKLDNCKRNLTLSMTVLKRLQMLIGAFYNLTDLLKNNAKNYSMIYQLLSVVLELMQHFQSYKSIDEINNLNRTISKIKNQIVDGIFSDFEDLSSSPNPELLYACKTLDSLGPAYRSKLINWYVNLQLKEVSSIFGPTEEAGSLSNLGRRFIFFKRLLMQLENQTSKVFPKDWKIELVLAQKFCEATKSDLNRVIARERATNTSGSLDTTLLMNSLEETLDFEAHLNQKFKYYDDSNIESTKAVPVFDRMISEVFEPQLQFWMDYQDSKLNEKFSQFLTPDNLLKKTGPLSDDRSALEDSSINVLDSSTELFRVYRQLLVQLSKLSHGEPLLNLSNMFVKYLYQYKNQVLQPLIPAAKKISSLTTEEAAQALPHICLILNTADYCFSTISQLEERLSKLIEDPKIVERMGFDPVKESYLVLINSCLNMLLLKLDRDLDMSWREFTNENWKYLTEVTGESRFLTSVKRTVMENCTVLFRNFDKERYIRNFTDRVIELIITDFTAQIVKITPIHEVVAEQLLLDLQSLRSLFLDIPNLSPKQTELTNTKPIVSSRMFKKFVDTNVNNLERVLKMVMTRTKPFDNFVQSYFMIIGDKKFDNFFKILILNGTIPLPRGFSNAANHQASLQNERLKYQDIFNQQLSAYEDGDTEQDPLDESFAFLDSFDIDRYRRNLYKPTVDSVPQVEGNVTFSPNSTTSPTAKTISNFFNNIGHSNTDSIDDQFIDSGINSLAKKIDKQAIINTKENLEKNLARTFSGDHKLNINENFKNFSKLFGKKN</sequence>
<evidence type="ECO:0000256" key="5">
    <source>
        <dbReference type="ARBA" id="ARBA00023034"/>
    </source>
</evidence>
<keyword evidence="5" id="KW-0333">Golgi apparatus</keyword>
<evidence type="ECO:0000313" key="10">
    <source>
        <dbReference type="Proteomes" id="UP000094565"/>
    </source>
</evidence>
<dbReference type="GO" id="GO:0010008">
    <property type="term" value="C:endosome membrane"/>
    <property type="evidence" value="ECO:0007669"/>
    <property type="project" value="UniProtKB-SubCell"/>
</dbReference>
<comment type="similarity">
    <text evidence="3">Belongs to the VPS53 family.</text>
</comment>
<dbReference type="Pfam" id="PF04100">
    <property type="entry name" value="Vps53_N"/>
    <property type="match status" value="1"/>
</dbReference>
<feature type="domain" description="Vps53 N-terminal" evidence="7">
    <location>
        <begin position="6"/>
        <end position="375"/>
    </location>
</feature>
<dbReference type="PANTHER" id="PTHR12820">
    <property type="entry name" value="VACUOLAR SORTING PROTEIN 53"/>
    <property type="match status" value="1"/>
</dbReference>
<organism evidence="9 10">
    <name type="scientific">Komagataella pastoris</name>
    <name type="common">Yeast</name>
    <name type="synonym">Pichia pastoris</name>
    <dbReference type="NCBI Taxonomy" id="4922"/>
    <lineage>
        <taxon>Eukaryota</taxon>
        <taxon>Fungi</taxon>
        <taxon>Dikarya</taxon>
        <taxon>Ascomycota</taxon>
        <taxon>Saccharomycotina</taxon>
        <taxon>Pichiomycetes</taxon>
        <taxon>Pichiales</taxon>
        <taxon>Pichiaceae</taxon>
        <taxon>Komagataella</taxon>
    </lineage>
</organism>
<evidence type="ECO:0000256" key="6">
    <source>
        <dbReference type="ARBA" id="ARBA00023136"/>
    </source>
</evidence>
<keyword evidence="10" id="KW-1185">Reference proteome</keyword>
<evidence type="ECO:0000256" key="4">
    <source>
        <dbReference type="ARBA" id="ARBA00022753"/>
    </source>
</evidence>
<dbReference type="InterPro" id="IPR039766">
    <property type="entry name" value="Vps53"/>
</dbReference>
<keyword evidence="4" id="KW-0967">Endosome</keyword>
<dbReference type="Gene3D" id="1.10.357.110">
    <property type="entry name" value="Vacuolar protein sorting-associated protein 53, C-terminus"/>
    <property type="match status" value="1"/>
</dbReference>
<evidence type="ECO:0000256" key="2">
    <source>
        <dbReference type="ARBA" id="ARBA00004481"/>
    </source>
</evidence>
<comment type="subcellular location">
    <subcellularLocation>
        <location evidence="2">Endosome membrane</location>
        <topology evidence="2">Peripheral membrane protein</topology>
    </subcellularLocation>
    <subcellularLocation>
        <location evidence="1">Golgi apparatus</location>
        <location evidence="1">trans-Golgi network membrane</location>
        <topology evidence="1">Peripheral membrane protein</topology>
    </subcellularLocation>
</comment>
<dbReference type="GO" id="GO:0005829">
    <property type="term" value="C:cytosol"/>
    <property type="evidence" value="ECO:0007669"/>
    <property type="project" value="GOC"/>
</dbReference>
<dbReference type="PANTHER" id="PTHR12820:SF0">
    <property type="entry name" value="VACUOLAR PROTEIN SORTING-ASSOCIATED PROTEIN 53 HOMOLOG"/>
    <property type="match status" value="1"/>
</dbReference>
<dbReference type="GO" id="GO:0042147">
    <property type="term" value="P:retrograde transport, endosome to Golgi"/>
    <property type="evidence" value="ECO:0007669"/>
    <property type="project" value="InterPro"/>
</dbReference>
<dbReference type="OrthoDB" id="10261632at2759"/>
<dbReference type="AlphaFoldDB" id="A0A1B2J727"/>
<dbReference type="GO" id="GO:0000938">
    <property type="term" value="C:GARP complex"/>
    <property type="evidence" value="ECO:0007669"/>
    <property type="project" value="InterPro"/>
</dbReference>
<evidence type="ECO:0000256" key="3">
    <source>
        <dbReference type="ARBA" id="ARBA00008628"/>
    </source>
</evidence>
<dbReference type="Pfam" id="PF16854">
    <property type="entry name" value="VPS53_C"/>
    <property type="match status" value="1"/>
</dbReference>
<accession>A0A1B2J727</accession>
<reference evidence="9 10" key="1">
    <citation type="submission" date="2016-02" db="EMBL/GenBank/DDBJ databases">
        <title>Comparative genomic and transcriptomic foundation for Pichia pastoris.</title>
        <authorList>
            <person name="Love K.R."/>
            <person name="Shah K.A."/>
            <person name="Whittaker C.A."/>
            <person name="Wu J."/>
            <person name="Bartlett M.C."/>
            <person name="Ma D."/>
            <person name="Leeson R.L."/>
            <person name="Priest M."/>
            <person name="Young S.K."/>
            <person name="Love J.C."/>
        </authorList>
    </citation>
    <scope>NUCLEOTIDE SEQUENCE [LARGE SCALE GENOMIC DNA]</scope>
    <source>
        <strain evidence="9 10">ATCC 28485</strain>
    </source>
</reference>
<dbReference type="EMBL" id="CP014584">
    <property type="protein sequence ID" value="ANZ73791.1"/>
    <property type="molecule type" value="Genomic_DNA"/>
</dbReference>
<evidence type="ECO:0000259" key="8">
    <source>
        <dbReference type="Pfam" id="PF16854"/>
    </source>
</evidence>
<dbReference type="InterPro" id="IPR007234">
    <property type="entry name" value="Vps53_N"/>
</dbReference>
<keyword evidence="6" id="KW-0472">Membrane</keyword>
<feature type="domain" description="Vps53 C-terminal" evidence="8">
    <location>
        <begin position="614"/>
        <end position="704"/>
    </location>
</feature>
<proteinExistence type="inferred from homology"/>
<evidence type="ECO:0000256" key="1">
    <source>
        <dbReference type="ARBA" id="ARBA00004150"/>
    </source>
</evidence>
<dbReference type="InterPro" id="IPR038260">
    <property type="entry name" value="Vps53_C_sf"/>
</dbReference>
<gene>
    <name evidence="9" type="primary">VPS53</name>
    <name evidence="9" type="ORF">ATY40_BA7500319</name>
</gene>
<dbReference type="InterPro" id="IPR031745">
    <property type="entry name" value="Vps53_C"/>
</dbReference>
<protein>
    <submittedName>
        <fullName evidence="9">BA75_00319T0</fullName>
    </submittedName>
</protein>
<name>A0A1B2J727_PICPA</name>
<evidence type="ECO:0000313" key="9">
    <source>
        <dbReference type="EMBL" id="ANZ73791.1"/>
    </source>
</evidence>